<dbReference type="InterPro" id="IPR006162">
    <property type="entry name" value="Ppantetheine_attach_site"/>
</dbReference>
<dbReference type="Pfam" id="PF00975">
    <property type="entry name" value="Thioesterase"/>
    <property type="match status" value="1"/>
</dbReference>
<dbReference type="InterPro" id="IPR036736">
    <property type="entry name" value="ACP-like_sf"/>
</dbReference>
<dbReference type="Gene3D" id="3.40.50.980">
    <property type="match status" value="2"/>
</dbReference>
<dbReference type="Gene3D" id="3.30.559.30">
    <property type="entry name" value="Nonribosomal peptide synthetase, condensation domain"/>
    <property type="match status" value="3"/>
</dbReference>
<dbReference type="InterPro" id="IPR020845">
    <property type="entry name" value="AMP-binding_CS"/>
</dbReference>
<dbReference type="PROSITE" id="PS00455">
    <property type="entry name" value="AMP_BINDING"/>
    <property type="match status" value="2"/>
</dbReference>
<dbReference type="Gene3D" id="3.30.300.30">
    <property type="match status" value="2"/>
</dbReference>
<dbReference type="InterPro" id="IPR020806">
    <property type="entry name" value="PKS_PP-bd"/>
</dbReference>
<dbReference type="InterPro" id="IPR001242">
    <property type="entry name" value="Condensation_dom"/>
</dbReference>
<reference evidence="6 7" key="1">
    <citation type="submission" date="2020-03" db="EMBL/GenBank/DDBJ databases">
        <authorList>
            <person name="Wang L."/>
            <person name="He N."/>
            <person name="Li Y."/>
            <person name="Fang Y."/>
            <person name="Zhang F."/>
        </authorList>
    </citation>
    <scope>NUCLEOTIDE SEQUENCE [LARGE SCALE GENOMIC DNA]</scope>
    <source>
        <strain evidence="7">hsmgli-8</strain>
    </source>
</reference>
<dbReference type="InterPro" id="IPR045851">
    <property type="entry name" value="AMP-bd_C_sf"/>
</dbReference>
<dbReference type="PROSITE" id="PS00012">
    <property type="entry name" value="PHOSPHOPANTETHEINE"/>
    <property type="match status" value="1"/>
</dbReference>
<dbReference type="PANTHER" id="PTHR45527:SF1">
    <property type="entry name" value="FATTY ACID SYNTHASE"/>
    <property type="match status" value="1"/>
</dbReference>
<comment type="cofactor">
    <cofactor evidence="1">
        <name>pantetheine 4'-phosphate</name>
        <dbReference type="ChEBI" id="CHEBI:47942"/>
    </cofactor>
</comment>
<dbReference type="EMBL" id="JAAVJI010000001">
    <property type="protein sequence ID" value="NJO99315.1"/>
    <property type="molecule type" value="Genomic_DNA"/>
</dbReference>
<dbReference type="SMART" id="SM00823">
    <property type="entry name" value="PKS_PP"/>
    <property type="match status" value="2"/>
</dbReference>
<sequence>MSMTSDAMPTGSPFRRKSNIESVQHLVGVQPGLLSQALQAGGDDPYFSQYVFELDGTLDVAAFEAAWRDVILRHEILRADFRWQGLSQPAMVVYRDTGLGCTHLDWSALGAAQQQAQLDAAWAQCRAQGFDLENAADLQLQLIALGEGRYWFVWRLHHVQLDGWSLPIVLRDVMALYTQAVGEASGNEPLGAHPAPRLKAYRQWLDAQDRGAAEQRWCDALAPFSVPTPLPVSAGNATAGGRRYAEWRWRLAGDDSQALAAFAREQRVTLGSLVQAAWGLLLARHADRDEAVFGVTGSGRPAEVDGMQAMVGVFINTVPMPVHIPAAQPLGEWLRAVQAQAFALRAVEHVPLAQIQAVSNGGRAVFDSIVVVENYPVEAGGAQAAGLRVRLLGLGDKPALGRRDTDGRNPYPLSLIVAAGATFDYVLAYDTRRVDHATVERLGEQLGALLRAFVTHGNTPVGELGLGLAEAPAVAKAPAVPGLLARIARHAATQPQAAALSDGEQVLGWATLWQRAGQLAAQLRHLGVAPEQRVALALPRGPAFVTAIVAVWRAGGAYVPLDVDAPGERLAWQTQDSACVCVLAAQGAPAWLPEGMACLDLQAPVGAPWLTTLPGDTFPADTFPGDAGPLPGQLAYVIYTSGSTGRPKGVAVPHQALDAYLAALIARLPEGIERAACLSTPAADLGHTTLFGALWAGWTLHVPPQAVSQDADLCAQYMARERIDLLKIVPSHLGGLLQAAEPAQVLPARCLVLGGEAASPALLAQLDTLAPHCQVLNHYGPSETTVGALTWHRVQGSASQWPLGQPLSHAQVQLQDAHGNPAGAGARGELCIGGQGVARGYQGQPALTAERFTPDPLGQGTRVYRTGDRAYRDADGQFVFLGRRDDQVKIRGYRVEPEEVAHCLRAQPGVTEAVVIARCDEAERMQLHGFVTGQGLDTAHLRSALQALLPPAWVPDTLTVLASLPLTHNGKVDRQALAPAPTLAAPQAAPAAPGSATEAALLDIWQGTLGRADIGVNDNFFEIGGDSILSLRIIAKARQAGIGLTPRQLFEHPTIAGAAAVAKAVTAKTRPTAAAAPTVNQGQPLTPIQARFFEEHSQAPSHWNQSLLLASTGGLSWDAVQVAVSAVMASHDALRLRFSRGLQGRWEQQVAPQATASLARVDLRASEDWRADLAQAGEQVQASLDLAKGPLWRGALFDLPDGSSRLLLAVHHLGIDGVSWRILLEDLEQAYTQALTGAAPQVPAPGTTWAEWATALARHAQQPEVQAELPFWQQHLAATAAWDAPTRARGGLPLAAPLADVAHALSSTQTLTHTLDAKRTQALLVDVPGAYRTRVDEVLLAALTDALTHWSETAGVLVELEGHGREDVMAELDLSRTVGWFTTRFPTWLATGVSPVHTLANVKRTLRGLPHKGLHFGVLRYLGTPDTQAALARLPRPSVSFNYLGQFGQGQEGASVMRIASGEAAGQAVNGAEPCEHALAFNAWIVEGQLTVEWRHLPAVLAPALAQVLADDFDTRLRHLIDHCAQAPRGATAEDFPLAGLDAAGLQALNLPLGDVADIYPATSLQQGLIYHAQRRQGSGTYVNQLQLRLEGALDTARLAQAWQATVARHDILRTAFHHRADGELLQVVLREVPWAPQVHDWRGTSATQAPEALDRWCRDDLAQGVAIDQAPLMRVNLFQLADGTHELVWTSHHALTDGWSSSRVLDEVAAHYAAEGRANLPAPGRYRDYVAWLARQNTGEAYWQARFAEADAPAMLAGVLGSAAQPRPGIGHLEQAVPAALDNAARAAAQQARVTLNTLIQGAWALLLARYGGRDSVRFGVTTSGRSMGEAQVPGIENMPGLFINSLPLNLHVPAAVAPGAWLRQVQQANAELRDHEHNALAQVQRWVGLRGEALFDSLLVFENYDTGDAAKHAANGDGQPLRIRTAKAVNRTHYPLTLSVTPGAPLALEWAWDSQLLDRDLVQRLAQDFQHLLAQLSQPACGALGTLSLAAHRPAAPVALARPFEALPQRLATAAQAWPTRVAVGSGERHLTYLQLQGASHALARHLLALGVQAEARVGVCMARGVGLPVALLGVLASGACYVPLDPHYPAARLQLMMEDAGVQVVICDAASRQHLLDENALPAQVALVSLEDLNPGAATTPLPVLHAEQLAYVIYTSGSTGTPKGVAISHGALDRFLRAMVQAPGITTDDVLLCVTSPSFDIFALEAYAPLLVGARVEVAARADVLDGERLAQRLAACGATLMQATPSGWKLLLASDWQAPEGFRALCGGEALPQDLAATLQARGAQVWNLYGPTETTVWSSVAQVAQGADIHLGTAVAHNSLQVLDAHGQAVPAGGVGELYIGGDNLARGYLGRAALTAEHFLPDPFGAPGARRYRTGDRCQVGLDGRLQYQGRLDQQVKLRGQRIEPGEIEAVLRAQPGVTDAAVLVVDTGAGVARLAAFVIPVTAVPTDLEQALAAQLPAHMVPSLWHLLPTLPQIPNGKLDRRALAQQGAEAQPTSLARRAPVTALQGRIVEQWQALLGLPAIGIDEDFFQLGGDSLLAMRAMAQLRNSGIRGGSLETLFVQRTPSALATAIEQAIVGLPDNLVVLEEGDAGAPTLFCLHPGFGLVNRYAPLAKTLGRQWRVIGVQSPRYADPHWAPADFAAWIADYARRLRQARPHGPYRLLGWSLGGLLATHLAQALAAEGESVAWVGVLDSDPQPLAVDPAEQALDPATLAAYLAPHHGSGGDTVQALQAVIQQHRRLLPGRTPLCLAHDLHVWRVADGERHTAAAWAATTHGTAHAVDVLATTHEDIVDHPQVLQAVAQALHSDLKRTF</sequence>
<dbReference type="Gene3D" id="3.40.50.1820">
    <property type="entry name" value="alpha/beta hydrolase"/>
    <property type="match status" value="1"/>
</dbReference>
<dbReference type="Gene3D" id="1.10.1200.10">
    <property type="entry name" value="ACP-like"/>
    <property type="match status" value="1"/>
</dbReference>
<dbReference type="InterPro" id="IPR025110">
    <property type="entry name" value="AMP-bd_C"/>
</dbReference>
<dbReference type="SUPFAM" id="SSF56801">
    <property type="entry name" value="Acetyl-CoA synthetase-like"/>
    <property type="match status" value="2"/>
</dbReference>
<dbReference type="SUPFAM" id="SSF52777">
    <property type="entry name" value="CoA-dependent acyltransferases"/>
    <property type="match status" value="6"/>
</dbReference>
<dbReference type="Gene3D" id="2.30.38.10">
    <property type="entry name" value="Luciferase, Domain 3"/>
    <property type="match status" value="1"/>
</dbReference>
<dbReference type="InterPro" id="IPR023213">
    <property type="entry name" value="CAT-like_dom_sf"/>
</dbReference>
<evidence type="ECO:0000256" key="3">
    <source>
        <dbReference type="ARBA" id="ARBA00022553"/>
    </source>
</evidence>
<dbReference type="InterPro" id="IPR009081">
    <property type="entry name" value="PP-bd_ACP"/>
</dbReference>
<dbReference type="InterPro" id="IPR001031">
    <property type="entry name" value="Thioesterase"/>
</dbReference>
<protein>
    <submittedName>
        <fullName evidence="6">Amino acid adenylation domain-containing protein</fullName>
    </submittedName>
</protein>
<evidence type="ECO:0000313" key="6">
    <source>
        <dbReference type="EMBL" id="NJO99315.1"/>
    </source>
</evidence>
<dbReference type="CDD" id="cd19534">
    <property type="entry name" value="E_NRPS"/>
    <property type="match status" value="1"/>
</dbReference>
<keyword evidence="2" id="KW-0596">Phosphopantetheine</keyword>
<evidence type="ECO:0000256" key="4">
    <source>
        <dbReference type="ARBA" id="ARBA00022737"/>
    </source>
</evidence>
<keyword evidence="4" id="KW-0677">Repeat</keyword>
<gene>
    <name evidence="6" type="ORF">HBH25_00320</name>
</gene>
<evidence type="ECO:0000259" key="5">
    <source>
        <dbReference type="PROSITE" id="PS50075"/>
    </source>
</evidence>
<dbReference type="SUPFAM" id="SSF53474">
    <property type="entry name" value="alpha/beta-Hydrolases"/>
    <property type="match status" value="1"/>
</dbReference>
<evidence type="ECO:0000313" key="7">
    <source>
        <dbReference type="Proteomes" id="UP000746535"/>
    </source>
</evidence>
<keyword evidence="7" id="KW-1185">Reference proteome</keyword>
<feature type="domain" description="Carrier" evidence="5">
    <location>
        <begin position="2508"/>
        <end position="2583"/>
    </location>
</feature>
<evidence type="ECO:0000256" key="1">
    <source>
        <dbReference type="ARBA" id="ARBA00001957"/>
    </source>
</evidence>
<dbReference type="CDD" id="cd05930">
    <property type="entry name" value="A_NRPS"/>
    <property type="match status" value="1"/>
</dbReference>
<dbReference type="InterPro" id="IPR000873">
    <property type="entry name" value="AMP-dep_synth/lig_dom"/>
</dbReference>
<dbReference type="Proteomes" id="UP000746535">
    <property type="component" value="Unassembled WGS sequence"/>
</dbReference>
<dbReference type="Pfam" id="PF13193">
    <property type="entry name" value="AMP-binding_C"/>
    <property type="match status" value="2"/>
</dbReference>
<name>A0ABX0Y8H7_9PSED</name>
<dbReference type="SUPFAM" id="SSF47336">
    <property type="entry name" value="ACP-like"/>
    <property type="match status" value="2"/>
</dbReference>
<dbReference type="Gene3D" id="3.40.50.12780">
    <property type="entry name" value="N-terminal domain of ligase-like"/>
    <property type="match status" value="1"/>
</dbReference>
<dbReference type="NCBIfam" id="TIGR01733">
    <property type="entry name" value="AA-adenyl-dom"/>
    <property type="match status" value="2"/>
</dbReference>
<keyword evidence="3" id="KW-0597">Phosphoprotein</keyword>
<comment type="caution">
    <text evidence="6">The sequence shown here is derived from an EMBL/GenBank/DDBJ whole genome shotgun (WGS) entry which is preliminary data.</text>
</comment>
<organism evidence="6 7">
    <name type="scientific">Pseudomonas quercus</name>
    <dbReference type="NCBI Taxonomy" id="2722792"/>
    <lineage>
        <taxon>Bacteria</taxon>
        <taxon>Pseudomonadati</taxon>
        <taxon>Pseudomonadota</taxon>
        <taxon>Gammaproteobacteria</taxon>
        <taxon>Pseudomonadales</taxon>
        <taxon>Pseudomonadaceae</taxon>
        <taxon>Pseudomonas</taxon>
    </lineage>
</organism>
<dbReference type="InterPro" id="IPR010060">
    <property type="entry name" value="NRPS_synth"/>
</dbReference>
<dbReference type="RefSeq" id="WP_168080370.1">
    <property type="nucleotide sequence ID" value="NZ_JAAVJI010000001.1"/>
</dbReference>
<proteinExistence type="predicted"/>
<dbReference type="Pfam" id="PF00501">
    <property type="entry name" value="AMP-binding"/>
    <property type="match status" value="2"/>
</dbReference>
<dbReference type="InterPro" id="IPR010071">
    <property type="entry name" value="AA_adenyl_dom"/>
</dbReference>
<dbReference type="InterPro" id="IPR042099">
    <property type="entry name" value="ANL_N_sf"/>
</dbReference>
<dbReference type="Gene3D" id="3.30.559.10">
    <property type="entry name" value="Chloramphenicol acetyltransferase-like domain"/>
    <property type="match status" value="3"/>
</dbReference>
<evidence type="ECO:0000256" key="2">
    <source>
        <dbReference type="ARBA" id="ARBA00022450"/>
    </source>
</evidence>
<accession>A0ABX0Y8H7</accession>
<dbReference type="PROSITE" id="PS50075">
    <property type="entry name" value="CARRIER"/>
    <property type="match status" value="2"/>
</dbReference>
<dbReference type="Pfam" id="PF00550">
    <property type="entry name" value="PP-binding"/>
    <property type="match status" value="2"/>
</dbReference>
<dbReference type="PANTHER" id="PTHR45527">
    <property type="entry name" value="NONRIBOSOMAL PEPTIDE SYNTHETASE"/>
    <property type="match status" value="1"/>
</dbReference>
<dbReference type="InterPro" id="IPR029058">
    <property type="entry name" value="AB_hydrolase_fold"/>
</dbReference>
<dbReference type="NCBIfam" id="TIGR01720">
    <property type="entry name" value="NRPS-para261"/>
    <property type="match status" value="1"/>
</dbReference>
<dbReference type="Pfam" id="PF00668">
    <property type="entry name" value="Condensation"/>
    <property type="match status" value="3"/>
</dbReference>
<feature type="domain" description="Carrier" evidence="5">
    <location>
        <begin position="992"/>
        <end position="1066"/>
    </location>
</feature>